<dbReference type="PANTHER" id="PTHR36434:SF1">
    <property type="entry name" value="MEMBRANE PROTEASE YUGP-RELATED"/>
    <property type="match status" value="1"/>
</dbReference>
<organism evidence="2 3">
    <name type="scientific">Candidatus Flavonifractor merdipullorum</name>
    <dbReference type="NCBI Taxonomy" id="2838590"/>
    <lineage>
        <taxon>Bacteria</taxon>
        <taxon>Bacillati</taxon>
        <taxon>Bacillota</taxon>
        <taxon>Clostridia</taxon>
        <taxon>Eubacteriales</taxon>
        <taxon>Oscillospiraceae</taxon>
        <taxon>Flavonifractor</taxon>
    </lineage>
</organism>
<dbReference type="InterPro" id="IPR007395">
    <property type="entry name" value="Zn_peptidase_2"/>
</dbReference>
<dbReference type="Proteomes" id="UP000824192">
    <property type="component" value="Unassembled WGS sequence"/>
</dbReference>
<reference evidence="2" key="2">
    <citation type="submission" date="2021-04" db="EMBL/GenBank/DDBJ databases">
        <authorList>
            <person name="Gilroy R."/>
        </authorList>
    </citation>
    <scope>NUCLEOTIDE SEQUENCE</scope>
    <source>
        <strain evidence="2">ChiGjej6B6-1540</strain>
    </source>
</reference>
<feature type="transmembrane region" description="Helical" evidence="1">
    <location>
        <begin position="124"/>
        <end position="145"/>
    </location>
</feature>
<keyword evidence="1" id="KW-0812">Transmembrane</keyword>
<evidence type="ECO:0000313" key="3">
    <source>
        <dbReference type="Proteomes" id="UP000824192"/>
    </source>
</evidence>
<comment type="caution">
    <text evidence="2">The sequence shown here is derived from an EMBL/GenBank/DDBJ whole genome shotgun (WGS) entry which is preliminary data.</text>
</comment>
<sequence length="233" mass="25432">MPYFFYGFDPYYWMLLVPAMLIAAAAQWKVSSSFRRWSRVPVRRGMTGAQAAQEVLRAHGVMDVRIERVRGHLTDHYDPRTNTIRLSDSVYDAATVAAVGVAAHEAGHAVQYAVGYGPIRLRSAIIPVCNVGSQLSLIFILLGLFLYVEPLFAVGIVLFSLAVVAQIVTLPVEFNASRRAMETLGSTGLLAGEELTGARKVLSAAAMTYVAALLVSLAQLARFLLAFAGRRRD</sequence>
<gene>
    <name evidence="2" type="ORF">H9868_06685</name>
</gene>
<accession>A0A9D1UNB9</accession>
<dbReference type="Pfam" id="PF04298">
    <property type="entry name" value="Zn_peptidase_2"/>
    <property type="match status" value="1"/>
</dbReference>
<name>A0A9D1UNB9_9FIRM</name>
<feature type="transmembrane region" description="Helical" evidence="1">
    <location>
        <begin position="209"/>
        <end position="228"/>
    </location>
</feature>
<keyword evidence="1" id="KW-0472">Membrane</keyword>
<feature type="transmembrane region" description="Helical" evidence="1">
    <location>
        <begin position="151"/>
        <end position="172"/>
    </location>
</feature>
<evidence type="ECO:0000256" key="1">
    <source>
        <dbReference type="SAM" id="Phobius"/>
    </source>
</evidence>
<reference evidence="2" key="1">
    <citation type="journal article" date="2021" name="PeerJ">
        <title>Extensive microbial diversity within the chicken gut microbiome revealed by metagenomics and culture.</title>
        <authorList>
            <person name="Gilroy R."/>
            <person name="Ravi A."/>
            <person name="Getino M."/>
            <person name="Pursley I."/>
            <person name="Horton D.L."/>
            <person name="Alikhan N.F."/>
            <person name="Baker D."/>
            <person name="Gharbi K."/>
            <person name="Hall N."/>
            <person name="Watson M."/>
            <person name="Adriaenssens E.M."/>
            <person name="Foster-Nyarko E."/>
            <person name="Jarju S."/>
            <person name="Secka A."/>
            <person name="Antonio M."/>
            <person name="Oren A."/>
            <person name="Chaudhuri R.R."/>
            <person name="La Ragione R."/>
            <person name="Hildebrand F."/>
            <person name="Pallen M.J."/>
        </authorList>
    </citation>
    <scope>NUCLEOTIDE SEQUENCE</scope>
    <source>
        <strain evidence="2">ChiGjej6B6-1540</strain>
    </source>
</reference>
<keyword evidence="1" id="KW-1133">Transmembrane helix</keyword>
<proteinExistence type="predicted"/>
<feature type="transmembrane region" description="Helical" evidence="1">
    <location>
        <begin position="12"/>
        <end position="30"/>
    </location>
</feature>
<protein>
    <submittedName>
        <fullName evidence="2">Zinc metallopeptidase</fullName>
    </submittedName>
</protein>
<dbReference type="AlphaFoldDB" id="A0A9D1UNB9"/>
<evidence type="ECO:0000313" key="2">
    <source>
        <dbReference type="EMBL" id="HIW94214.1"/>
    </source>
</evidence>
<dbReference type="EMBL" id="DXGA01000142">
    <property type="protein sequence ID" value="HIW94214.1"/>
    <property type="molecule type" value="Genomic_DNA"/>
</dbReference>
<dbReference type="PANTHER" id="PTHR36434">
    <property type="entry name" value="MEMBRANE PROTEASE YUGP-RELATED"/>
    <property type="match status" value="1"/>
</dbReference>